<proteinExistence type="predicted"/>
<gene>
    <name evidence="1" type="ORF">WG78_11075</name>
</gene>
<reference evidence="1 2" key="1">
    <citation type="submission" date="2015-07" db="EMBL/GenBank/DDBJ databases">
        <title>Draft genome sequence of the Amantichitinum ursilacus IGB-41, a new chitin-degrading bacterium.</title>
        <authorList>
            <person name="Kirstahler P."/>
            <person name="Guenther M."/>
            <person name="Grumaz C."/>
            <person name="Rupp S."/>
            <person name="Zibek S."/>
            <person name="Sohn K."/>
        </authorList>
    </citation>
    <scope>NUCLEOTIDE SEQUENCE [LARGE SCALE GENOMIC DNA]</scope>
    <source>
        <strain evidence="1 2">IGB-41</strain>
    </source>
</reference>
<dbReference type="STRING" id="857265.WG78_11075"/>
<dbReference type="EMBL" id="LAQT01000008">
    <property type="protein sequence ID" value="KPC53028.1"/>
    <property type="molecule type" value="Genomic_DNA"/>
</dbReference>
<dbReference type="Pfam" id="PF10618">
    <property type="entry name" value="Tail_tube"/>
    <property type="match status" value="1"/>
</dbReference>
<keyword evidence="2" id="KW-1185">Reference proteome</keyword>
<name>A0A0N1JT08_9NEIS</name>
<sequence length="120" mass="12928">MAAERLAGTCFIKVNGQLLSIKGGLEAPLSDTKREPLLDSSGVAGFKETPVAPYVKVTALFKKDFPMDTVTNATDMSIQAEFANGKIYTLGDGWLANEAPAKGEEGEIELEFNGMRGNWQ</sequence>
<dbReference type="RefSeq" id="WP_053937866.1">
    <property type="nucleotide sequence ID" value="NZ_LAQT01000008.1"/>
</dbReference>
<dbReference type="OrthoDB" id="5463544at2"/>
<evidence type="ECO:0000313" key="1">
    <source>
        <dbReference type="EMBL" id="KPC53028.1"/>
    </source>
</evidence>
<comment type="caution">
    <text evidence="1">The sequence shown here is derived from an EMBL/GenBank/DDBJ whole genome shotgun (WGS) entry which is preliminary data.</text>
</comment>
<accession>A0A0N1JT08</accession>
<dbReference type="InterPro" id="IPR019596">
    <property type="entry name" value="Phage_Mu_GpM_tail_tub"/>
</dbReference>
<protein>
    <submittedName>
        <fullName evidence="1">Phage tail tube protein</fullName>
    </submittedName>
</protein>
<evidence type="ECO:0000313" key="2">
    <source>
        <dbReference type="Proteomes" id="UP000037939"/>
    </source>
</evidence>
<organism evidence="1 2">
    <name type="scientific">Amantichitinum ursilacus</name>
    <dbReference type="NCBI Taxonomy" id="857265"/>
    <lineage>
        <taxon>Bacteria</taxon>
        <taxon>Pseudomonadati</taxon>
        <taxon>Pseudomonadota</taxon>
        <taxon>Betaproteobacteria</taxon>
        <taxon>Neisseriales</taxon>
        <taxon>Chitinibacteraceae</taxon>
        <taxon>Amantichitinum</taxon>
    </lineage>
</organism>
<dbReference type="Proteomes" id="UP000037939">
    <property type="component" value="Unassembled WGS sequence"/>
</dbReference>
<dbReference type="AlphaFoldDB" id="A0A0N1JT08"/>